<dbReference type="PANTHER" id="PTHR43547">
    <property type="entry name" value="TWO-COMPONENT HISTIDINE KINASE"/>
    <property type="match status" value="1"/>
</dbReference>
<keyword evidence="5" id="KW-0902">Two-component regulatory system</keyword>
<reference evidence="7 8" key="1">
    <citation type="submission" date="2017-06" db="EMBL/GenBank/DDBJ databases">
        <title>Genome sequencing of cyanobaciteial culture collection at National Institute for Environmental Studies (NIES).</title>
        <authorList>
            <person name="Hirose Y."/>
            <person name="Shimura Y."/>
            <person name="Fujisawa T."/>
            <person name="Nakamura Y."/>
            <person name="Kawachi M."/>
        </authorList>
    </citation>
    <scope>NUCLEOTIDE SEQUENCE [LARGE SCALE GENOMIC DNA]</scope>
    <source>
        <strain evidence="7 8">NIES-2135</strain>
    </source>
</reference>
<dbReference type="EMBL" id="AP018203">
    <property type="protein sequence ID" value="BAY58427.1"/>
    <property type="molecule type" value="Genomic_DNA"/>
</dbReference>
<dbReference type="GO" id="GO:0000155">
    <property type="term" value="F:phosphorelay sensor kinase activity"/>
    <property type="evidence" value="ECO:0007669"/>
    <property type="project" value="InterPro"/>
</dbReference>
<dbReference type="InterPro" id="IPR005467">
    <property type="entry name" value="His_kinase_dom"/>
</dbReference>
<dbReference type="PROSITE" id="PS50109">
    <property type="entry name" value="HIS_KIN"/>
    <property type="match status" value="1"/>
</dbReference>
<evidence type="ECO:0000256" key="5">
    <source>
        <dbReference type="ARBA" id="ARBA00023012"/>
    </source>
</evidence>
<gene>
    <name evidence="7" type="ORF">NIES2135_53000</name>
</gene>
<keyword evidence="3" id="KW-0597">Phosphoprotein</keyword>
<keyword evidence="8" id="KW-1185">Reference proteome</keyword>
<dbReference type="Pfam" id="PF00512">
    <property type="entry name" value="HisKA"/>
    <property type="match status" value="1"/>
</dbReference>
<protein>
    <recommendedName>
        <fullName evidence="2">histidine kinase</fullName>
        <ecNumber evidence="2">2.7.13.3</ecNumber>
    </recommendedName>
</protein>
<evidence type="ECO:0000313" key="7">
    <source>
        <dbReference type="EMBL" id="BAY58427.1"/>
    </source>
</evidence>
<proteinExistence type="predicted"/>
<dbReference type="AlphaFoldDB" id="A0A1Z4JP46"/>
<dbReference type="Proteomes" id="UP000217895">
    <property type="component" value="Chromosome"/>
</dbReference>
<dbReference type="SUPFAM" id="SSF47384">
    <property type="entry name" value="Homodimeric domain of signal transducing histidine kinase"/>
    <property type="match status" value="1"/>
</dbReference>
<dbReference type="Gene3D" id="3.30.565.10">
    <property type="entry name" value="Histidine kinase-like ATPase, C-terminal domain"/>
    <property type="match status" value="1"/>
</dbReference>
<keyword evidence="4 7" id="KW-0418">Kinase</keyword>
<feature type="domain" description="Histidine kinase" evidence="6">
    <location>
        <begin position="237"/>
        <end position="455"/>
    </location>
</feature>
<dbReference type="EC" id="2.7.13.3" evidence="2"/>
<dbReference type="CDD" id="cd00082">
    <property type="entry name" value="HisKA"/>
    <property type="match status" value="1"/>
</dbReference>
<evidence type="ECO:0000256" key="1">
    <source>
        <dbReference type="ARBA" id="ARBA00000085"/>
    </source>
</evidence>
<keyword evidence="4 7" id="KW-0808">Transferase</keyword>
<accession>A0A1Z4JP46</accession>
<dbReference type="Gene3D" id="1.10.287.130">
    <property type="match status" value="1"/>
</dbReference>
<dbReference type="PANTHER" id="PTHR43547:SF2">
    <property type="entry name" value="HYBRID SIGNAL TRANSDUCTION HISTIDINE KINASE C"/>
    <property type="match status" value="1"/>
</dbReference>
<organism evidence="7 8">
    <name type="scientific">Leptolyngbya boryana NIES-2135</name>
    <dbReference type="NCBI Taxonomy" id="1973484"/>
    <lineage>
        <taxon>Bacteria</taxon>
        <taxon>Bacillati</taxon>
        <taxon>Cyanobacteriota</taxon>
        <taxon>Cyanophyceae</taxon>
        <taxon>Leptolyngbyales</taxon>
        <taxon>Leptolyngbyaceae</taxon>
        <taxon>Leptolyngbya group</taxon>
        <taxon>Leptolyngbya</taxon>
    </lineage>
</organism>
<dbReference type="InterPro" id="IPR036097">
    <property type="entry name" value="HisK_dim/P_sf"/>
</dbReference>
<dbReference type="InterPro" id="IPR003661">
    <property type="entry name" value="HisK_dim/P_dom"/>
</dbReference>
<dbReference type="SMART" id="SM00388">
    <property type="entry name" value="HisKA"/>
    <property type="match status" value="1"/>
</dbReference>
<evidence type="ECO:0000313" key="8">
    <source>
        <dbReference type="Proteomes" id="UP000217895"/>
    </source>
</evidence>
<name>A0A1Z4JP46_LEPBY</name>
<sequence length="464" mass="51518">MSEWIFPTLSELLSREVPESSHPPSAALRQIKAEREWFSAIAALESLLSSTEGVLFSAPLPILSQPESFPNITTYSFTPNALFSGFSFQLPSANGETSECETNTLGLFPGDALAAEAFCLALTSKFSLLMVLGEDRAKNPAFFFSFDPEEITKAWQVLRLRVVLMNPGHLQKLDRLYATFPPIAPNYKLITQFSHALLSHLPDPIAESEKRTIRDPRPLQTPTADVLKSADVELLQAIAHEVRTPLTTIRTLTRLLLKRRDLPADAVKRLEMIDRECSEQIDRFGLIFRAVELETSATKVSSLATTSLEEVLEQSIPRWQKQANQRNLTLDVILPQHIPSVMSDPTMLDQALSSLIERSARSLPAGSSIQVEVSLAGHQLKLQLQAQKDDLPHDTHQMPLLKSLGQVLVFQPETGSLSLNLNVTKNIFQALGGKLIVRERPEQGEIYTLFLPLEPSKNASGMIV</sequence>
<evidence type="ECO:0000256" key="2">
    <source>
        <dbReference type="ARBA" id="ARBA00012438"/>
    </source>
</evidence>
<comment type="catalytic activity">
    <reaction evidence="1">
        <text>ATP + protein L-histidine = ADP + protein N-phospho-L-histidine.</text>
        <dbReference type="EC" id="2.7.13.3"/>
    </reaction>
</comment>
<evidence type="ECO:0000256" key="4">
    <source>
        <dbReference type="ARBA" id="ARBA00022777"/>
    </source>
</evidence>
<evidence type="ECO:0000259" key="6">
    <source>
        <dbReference type="PROSITE" id="PS50109"/>
    </source>
</evidence>
<dbReference type="SUPFAM" id="SSF55874">
    <property type="entry name" value="ATPase domain of HSP90 chaperone/DNA topoisomerase II/histidine kinase"/>
    <property type="match status" value="1"/>
</dbReference>
<evidence type="ECO:0000256" key="3">
    <source>
        <dbReference type="ARBA" id="ARBA00022553"/>
    </source>
</evidence>
<dbReference type="InterPro" id="IPR036890">
    <property type="entry name" value="HATPase_C_sf"/>
</dbReference>